<evidence type="ECO:0000313" key="1">
    <source>
        <dbReference type="EMBL" id="KKN30665.1"/>
    </source>
</evidence>
<dbReference type="AlphaFoldDB" id="A0A0F9PFP4"/>
<organism evidence="1">
    <name type="scientific">marine sediment metagenome</name>
    <dbReference type="NCBI Taxonomy" id="412755"/>
    <lineage>
        <taxon>unclassified sequences</taxon>
        <taxon>metagenomes</taxon>
        <taxon>ecological metagenomes</taxon>
    </lineage>
</organism>
<name>A0A0F9PFP4_9ZZZZ</name>
<dbReference type="EMBL" id="LAZR01002389">
    <property type="protein sequence ID" value="KKN30665.1"/>
    <property type="molecule type" value="Genomic_DNA"/>
</dbReference>
<accession>A0A0F9PFP4</accession>
<reference evidence="1" key="1">
    <citation type="journal article" date="2015" name="Nature">
        <title>Complex archaea that bridge the gap between prokaryotes and eukaryotes.</title>
        <authorList>
            <person name="Spang A."/>
            <person name="Saw J.H."/>
            <person name="Jorgensen S.L."/>
            <person name="Zaremba-Niedzwiedzka K."/>
            <person name="Martijn J."/>
            <person name="Lind A.E."/>
            <person name="van Eijk R."/>
            <person name="Schleper C."/>
            <person name="Guy L."/>
            <person name="Ettema T.J."/>
        </authorList>
    </citation>
    <scope>NUCLEOTIDE SEQUENCE</scope>
</reference>
<proteinExistence type="predicted"/>
<gene>
    <name evidence="1" type="ORF">LCGC14_0831740</name>
</gene>
<sequence>MRDIDTDTTTGDIGDVVWLPIDWEKILDDNARQRLRETLMEVAGGSDYD</sequence>
<comment type="caution">
    <text evidence="1">The sequence shown here is derived from an EMBL/GenBank/DDBJ whole genome shotgun (WGS) entry which is preliminary data.</text>
</comment>
<protein>
    <submittedName>
        <fullName evidence="1">Uncharacterized protein</fullName>
    </submittedName>
</protein>